<dbReference type="RefSeq" id="WP_175577903.1">
    <property type="nucleotide sequence ID" value="NZ_LT899436.1"/>
</dbReference>
<reference evidence="3 4" key="1">
    <citation type="submission" date="2017-07" db="EMBL/GenBank/DDBJ databases">
        <authorList>
            <person name="Sun Z.S."/>
            <person name="Albrecht U."/>
            <person name="Echele G."/>
            <person name="Lee C.C."/>
        </authorList>
    </citation>
    <scope>NUCLEOTIDE SEQUENCE [LARGE SCALE GENOMIC DNA]</scope>
    <source>
        <strain evidence="4">type strain: KCTC 22618</strain>
    </source>
</reference>
<dbReference type="EMBL" id="LT899436">
    <property type="protein sequence ID" value="SNR17389.1"/>
    <property type="molecule type" value="Genomic_DNA"/>
</dbReference>
<gene>
    <name evidence="3" type="ORF">TJEJU_3753</name>
</gene>
<keyword evidence="1" id="KW-0472">Membrane</keyword>
<accession>A0A238UDY0</accession>
<keyword evidence="2" id="KW-0732">Signal</keyword>
<feature type="chain" id="PRO_5012895825" evidence="2">
    <location>
        <begin position="26"/>
        <end position="360"/>
    </location>
</feature>
<dbReference type="Proteomes" id="UP000215214">
    <property type="component" value="Chromosome TJEJU"/>
</dbReference>
<feature type="transmembrane region" description="Helical" evidence="1">
    <location>
        <begin position="143"/>
        <end position="162"/>
    </location>
</feature>
<feature type="signal peptide" evidence="2">
    <location>
        <begin position="1"/>
        <end position="25"/>
    </location>
</feature>
<evidence type="ECO:0000256" key="1">
    <source>
        <dbReference type="SAM" id="Phobius"/>
    </source>
</evidence>
<dbReference type="KEGG" id="tje:TJEJU_3753"/>
<keyword evidence="1" id="KW-1133">Transmembrane helix</keyword>
<evidence type="ECO:0000313" key="3">
    <source>
        <dbReference type="EMBL" id="SNR17389.1"/>
    </source>
</evidence>
<organism evidence="3 4">
    <name type="scientific">Tenacibaculum jejuense</name>
    <dbReference type="NCBI Taxonomy" id="584609"/>
    <lineage>
        <taxon>Bacteria</taxon>
        <taxon>Pseudomonadati</taxon>
        <taxon>Bacteroidota</taxon>
        <taxon>Flavobacteriia</taxon>
        <taxon>Flavobacteriales</taxon>
        <taxon>Flavobacteriaceae</taxon>
        <taxon>Tenacibaculum</taxon>
    </lineage>
</organism>
<dbReference type="AlphaFoldDB" id="A0A238UDY0"/>
<evidence type="ECO:0000313" key="4">
    <source>
        <dbReference type="Proteomes" id="UP000215214"/>
    </source>
</evidence>
<sequence length="360" mass="40742">MKNLLLYIVLLLSIQAISQTGPVQAEVDTTNIRIGEQFQYKLSIDGTENVIIPRLELNGLEMVDSLKLDTLKNKLVQKYILTGFDSGSFYIPRQQIFIRNQTFFTDSLLINVATVPVDTTQVKMFAIKGIKSEPLRFSDYKHIIFWILAILLLVGSILYFALKRTNDDEIQTSEQLLSPYQEALKNLKVLDGKLLWQNNQIKEHYSELTHIIRNFIERELHVPALETTSDGLIESLTDFKDSNSIIAEKETIDKLNGLLKQADLVKFAKSKPLAHEIEADRNIAKYVIDNLKPNSVDTETTEVDLEPVIIVEKPIVKKPSILVKIITIAVLLLIVTAIIYSVSKTAPELNSLKPKVTNVQ</sequence>
<keyword evidence="1" id="KW-0812">Transmembrane</keyword>
<protein>
    <submittedName>
        <fullName evidence="3">Putative conserved membrane exported protein</fullName>
    </submittedName>
</protein>
<keyword evidence="4" id="KW-1185">Reference proteome</keyword>
<proteinExistence type="predicted"/>
<evidence type="ECO:0000256" key="2">
    <source>
        <dbReference type="SAM" id="SignalP"/>
    </source>
</evidence>
<feature type="transmembrane region" description="Helical" evidence="1">
    <location>
        <begin position="321"/>
        <end position="342"/>
    </location>
</feature>
<name>A0A238UDY0_9FLAO</name>